<sequence>MAVMYYGEDDLIKLGKDKFLALTDEQKFEAFQSAQGFIYDLKTYKARSSKLTKILDAIGIVYEEYKRTE</sequence>
<reference evidence="1" key="1">
    <citation type="journal article" date="2012" name="PLoS ONE">
        <title>Gene sets for utilization of primary and secondary nutrition supplies in the distal gut of endangered iberian lynx.</title>
        <authorList>
            <person name="Alcaide M."/>
            <person name="Messina E."/>
            <person name="Richter M."/>
            <person name="Bargiela R."/>
            <person name="Peplies J."/>
            <person name="Huws S.A."/>
            <person name="Newbold C.J."/>
            <person name="Golyshin P.N."/>
            <person name="Simon M.A."/>
            <person name="Lopez G."/>
            <person name="Yakimov M.M."/>
            <person name="Ferrer M."/>
        </authorList>
    </citation>
    <scope>NUCLEOTIDE SEQUENCE</scope>
</reference>
<organism evidence="1">
    <name type="scientific">gut metagenome</name>
    <dbReference type="NCBI Taxonomy" id="749906"/>
    <lineage>
        <taxon>unclassified sequences</taxon>
        <taxon>metagenomes</taxon>
        <taxon>organismal metagenomes</taxon>
    </lineage>
</organism>
<gene>
    <name evidence="1" type="ORF">EVA_22251</name>
</gene>
<protein>
    <submittedName>
        <fullName evidence="1">Uncharacterized protein</fullName>
    </submittedName>
</protein>
<comment type="caution">
    <text evidence="1">The sequence shown here is derived from an EMBL/GenBank/DDBJ whole genome shotgun (WGS) entry which is preliminary data.</text>
</comment>
<dbReference type="AlphaFoldDB" id="J9F424"/>
<evidence type="ECO:0000313" key="1">
    <source>
        <dbReference type="EMBL" id="EJW89651.1"/>
    </source>
</evidence>
<name>J9F424_9ZZZZ</name>
<proteinExistence type="predicted"/>
<accession>J9F424</accession>
<dbReference type="EMBL" id="AMCI01009345">
    <property type="protein sequence ID" value="EJW89651.1"/>
    <property type="molecule type" value="Genomic_DNA"/>
</dbReference>